<dbReference type="KEGG" id="psym:J1N51_00855"/>
<reference evidence="6" key="1">
    <citation type="submission" date="2021-03" db="EMBL/GenBank/DDBJ databases">
        <title>Description of Psychrosphaera ytuae sp. nov. isolated from deep sea sediment of South China Sea.</title>
        <authorList>
            <person name="Zhang J."/>
            <person name="Xu X.-D."/>
        </authorList>
    </citation>
    <scope>NUCLEOTIDE SEQUENCE</scope>
    <source>
        <strain evidence="6">MTZ26</strain>
    </source>
</reference>
<accession>A0A975DBG0</accession>
<protein>
    <submittedName>
        <fullName evidence="6">LysR family transcriptional regulator</fullName>
    </submittedName>
</protein>
<organism evidence="6 7">
    <name type="scientific">Psychrosphaera ytuae</name>
    <dbReference type="NCBI Taxonomy" id="2820710"/>
    <lineage>
        <taxon>Bacteria</taxon>
        <taxon>Pseudomonadati</taxon>
        <taxon>Pseudomonadota</taxon>
        <taxon>Gammaproteobacteria</taxon>
        <taxon>Alteromonadales</taxon>
        <taxon>Pseudoalteromonadaceae</taxon>
        <taxon>Psychrosphaera</taxon>
    </lineage>
</organism>
<evidence type="ECO:0000259" key="5">
    <source>
        <dbReference type="PROSITE" id="PS50931"/>
    </source>
</evidence>
<comment type="similarity">
    <text evidence="1">Belongs to the LysR transcriptional regulatory family.</text>
</comment>
<gene>
    <name evidence="6" type="ORF">J1N51_00855</name>
</gene>
<dbReference type="Gene3D" id="1.10.10.10">
    <property type="entry name" value="Winged helix-like DNA-binding domain superfamily/Winged helix DNA-binding domain"/>
    <property type="match status" value="1"/>
</dbReference>
<dbReference type="PROSITE" id="PS50931">
    <property type="entry name" value="HTH_LYSR"/>
    <property type="match status" value="1"/>
</dbReference>
<name>A0A975DBG0_9GAMM</name>
<evidence type="ECO:0000313" key="6">
    <source>
        <dbReference type="EMBL" id="QTH64067.1"/>
    </source>
</evidence>
<dbReference type="GO" id="GO:0000976">
    <property type="term" value="F:transcription cis-regulatory region binding"/>
    <property type="evidence" value="ECO:0007669"/>
    <property type="project" value="TreeGrafter"/>
</dbReference>
<proteinExistence type="inferred from homology"/>
<dbReference type="InterPro" id="IPR036388">
    <property type="entry name" value="WH-like_DNA-bd_sf"/>
</dbReference>
<dbReference type="SUPFAM" id="SSF46785">
    <property type="entry name" value="Winged helix' DNA-binding domain"/>
    <property type="match status" value="1"/>
</dbReference>
<dbReference type="GO" id="GO:0003700">
    <property type="term" value="F:DNA-binding transcription factor activity"/>
    <property type="evidence" value="ECO:0007669"/>
    <property type="project" value="InterPro"/>
</dbReference>
<keyword evidence="7" id="KW-1185">Reference proteome</keyword>
<sequence>MKIDQVLTLIHVVEAGSISAASTVLNKSQPAISMTIKRLEETVGITLFNRNGYRLELTEKGQIYYQKCKLIVDQINQLNSYSDSLKRGEEHEVVISIEDSANVDPLLSSLKEVQSSFPNTQFKLHSETQLKSFQRLNKEEVQLAFTPWLPTFAAEGDFESKHVSNLEISFCIHRSLLAQVNVTDANDIDQSVLSKLPQVVPSDFAIDLNKDVLMKPIGRSLLKVNGYQTCVAAIHAQLGWGPIIKNMWSKALTEDFVSFQIEKDSTPICAEIRVVKNRKTILGPAANKIWSMF</sequence>
<dbReference type="SUPFAM" id="SSF53850">
    <property type="entry name" value="Periplasmic binding protein-like II"/>
    <property type="match status" value="1"/>
</dbReference>
<evidence type="ECO:0000256" key="2">
    <source>
        <dbReference type="ARBA" id="ARBA00023015"/>
    </source>
</evidence>
<keyword evidence="2" id="KW-0805">Transcription regulation</keyword>
<dbReference type="InterPro" id="IPR036390">
    <property type="entry name" value="WH_DNA-bd_sf"/>
</dbReference>
<keyword evidence="4" id="KW-0804">Transcription</keyword>
<dbReference type="RefSeq" id="WP_208832122.1">
    <property type="nucleotide sequence ID" value="NZ_CP072110.1"/>
</dbReference>
<dbReference type="Pfam" id="PF00126">
    <property type="entry name" value="HTH_1"/>
    <property type="match status" value="1"/>
</dbReference>
<evidence type="ECO:0000256" key="1">
    <source>
        <dbReference type="ARBA" id="ARBA00009437"/>
    </source>
</evidence>
<dbReference type="FunFam" id="1.10.10.10:FF:000001">
    <property type="entry name" value="LysR family transcriptional regulator"/>
    <property type="match status" value="1"/>
</dbReference>
<evidence type="ECO:0000256" key="4">
    <source>
        <dbReference type="ARBA" id="ARBA00023163"/>
    </source>
</evidence>
<dbReference type="PANTHER" id="PTHR30126:SF22">
    <property type="entry name" value="HTH-TYPE TRANSCRIPTIONAL REGULATOR YHAJ-RELATED"/>
    <property type="match status" value="1"/>
</dbReference>
<keyword evidence="3" id="KW-0238">DNA-binding</keyword>
<dbReference type="Proteomes" id="UP000682739">
    <property type="component" value="Chromosome"/>
</dbReference>
<dbReference type="InterPro" id="IPR005119">
    <property type="entry name" value="LysR_subst-bd"/>
</dbReference>
<evidence type="ECO:0000313" key="7">
    <source>
        <dbReference type="Proteomes" id="UP000682739"/>
    </source>
</evidence>
<evidence type="ECO:0000256" key="3">
    <source>
        <dbReference type="ARBA" id="ARBA00023125"/>
    </source>
</evidence>
<dbReference type="InterPro" id="IPR000847">
    <property type="entry name" value="LysR_HTH_N"/>
</dbReference>
<dbReference type="PRINTS" id="PR00039">
    <property type="entry name" value="HTHLYSR"/>
</dbReference>
<feature type="domain" description="HTH lysR-type" evidence="5">
    <location>
        <begin position="1"/>
        <end position="58"/>
    </location>
</feature>
<dbReference type="EMBL" id="CP072110">
    <property type="protein sequence ID" value="QTH64067.1"/>
    <property type="molecule type" value="Genomic_DNA"/>
</dbReference>
<dbReference type="Pfam" id="PF03466">
    <property type="entry name" value="LysR_substrate"/>
    <property type="match status" value="1"/>
</dbReference>
<dbReference type="AlphaFoldDB" id="A0A975DBG0"/>
<dbReference type="PANTHER" id="PTHR30126">
    <property type="entry name" value="HTH-TYPE TRANSCRIPTIONAL REGULATOR"/>
    <property type="match status" value="1"/>
</dbReference>